<feature type="region of interest" description="Disordered" evidence="13">
    <location>
        <begin position="750"/>
        <end position="839"/>
    </location>
</feature>
<evidence type="ECO:0000256" key="6">
    <source>
        <dbReference type="ARBA" id="ARBA00022801"/>
    </source>
</evidence>
<comment type="similarity">
    <text evidence="2">Belongs to the DNA repair metallo-beta-lactamase (DRMBL) family.</text>
</comment>
<dbReference type="EMBL" id="JANVFU010000003">
    <property type="protein sequence ID" value="KAJ3747142.1"/>
    <property type="molecule type" value="Genomic_DNA"/>
</dbReference>
<feature type="compositionally biased region" description="Acidic residues" evidence="13">
    <location>
        <begin position="610"/>
        <end position="619"/>
    </location>
</feature>
<accession>A0A9W8P5B9</accession>
<feature type="compositionally biased region" description="Basic and acidic residues" evidence="13">
    <location>
        <begin position="599"/>
        <end position="608"/>
    </location>
</feature>
<evidence type="ECO:0000256" key="13">
    <source>
        <dbReference type="SAM" id="MobiDB-lite"/>
    </source>
</evidence>
<dbReference type="GO" id="GO:0004519">
    <property type="term" value="F:endonuclease activity"/>
    <property type="evidence" value="ECO:0007669"/>
    <property type="project" value="UniProtKB-KW"/>
</dbReference>
<dbReference type="Proteomes" id="UP001142393">
    <property type="component" value="Unassembled WGS sequence"/>
</dbReference>
<feature type="compositionally biased region" description="Polar residues" evidence="13">
    <location>
        <begin position="914"/>
        <end position="925"/>
    </location>
</feature>
<organism evidence="15 16">
    <name type="scientific">Lentinula detonsa</name>
    <dbReference type="NCBI Taxonomy" id="2804962"/>
    <lineage>
        <taxon>Eukaryota</taxon>
        <taxon>Fungi</taxon>
        <taxon>Dikarya</taxon>
        <taxon>Basidiomycota</taxon>
        <taxon>Agaricomycotina</taxon>
        <taxon>Agaricomycetes</taxon>
        <taxon>Agaricomycetidae</taxon>
        <taxon>Agaricales</taxon>
        <taxon>Marasmiineae</taxon>
        <taxon>Omphalotaceae</taxon>
        <taxon>Lentinula</taxon>
    </lineage>
</organism>
<dbReference type="SUPFAM" id="SSF56281">
    <property type="entry name" value="Metallo-hydrolase/oxidoreductase"/>
    <property type="match status" value="1"/>
</dbReference>
<reference evidence="15 16" key="1">
    <citation type="journal article" date="2023" name="Proc. Natl. Acad. Sci. U.S.A.">
        <title>A global phylogenomic analysis of the shiitake genus Lentinula.</title>
        <authorList>
            <person name="Sierra-Patev S."/>
            <person name="Min B."/>
            <person name="Naranjo-Ortiz M."/>
            <person name="Looney B."/>
            <person name="Konkel Z."/>
            <person name="Slot J.C."/>
            <person name="Sakamoto Y."/>
            <person name="Steenwyk J.L."/>
            <person name="Rokas A."/>
            <person name="Carro J."/>
            <person name="Camarero S."/>
            <person name="Ferreira P."/>
            <person name="Molpeceres G."/>
            <person name="Ruiz-Duenas F.J."/>
            <person name="Serrano A."/>
            <person name="Henrissat B."/>
            <person name="Drula E."/>
            <person name="Hughes K.W."/>
            <person name="Mata J.L."/>
            <person name="Ishikawa N.K."/>
            <person name="Vargas-Isla R."/>
            <person name="Ushijima S."/>
            <person name="Smith C.A."/>
            <person name="Donoghue J."/>
            <person name="Ahrendt S."/>
            <person name="Andreopoulos W."/>
            <person name="He G."/>
            <person name="LaButti K."/>
            <person name="Lipzen A."/>
            <person name="Ng V."/>
            <person name="Riley R."/>
            <person name="Sandor L."/>
            <person name="Barry K."/>
            <person name="Martinez A.T."/>
            <person name="Xiao Y."/>
            <person name="Gibbons J.G."/>
            <person name="Terashima K."/>
            <person name="Grigoriev I.V."/>
            <person name="Hibbett D."/>
        </authorList>
    </citation>
    <scope>NUCLEOTIDE SEQUENCE [LARGE SCALE GENOMIC DNA]</scope>
    <source>
        <strain evidence="15 16">TFB7810</strain>
    </source>
</reference>
<evidence type="ECO:0000256" key="12">
    <source>
        <dbReference type="ARBA" id="ARBA00042677"/>
    </source>
</evidence>
<feature type="compositionally biased region" description="Basic residues" evidence="13">
    <location>
        <begin position="762"/>
        <end position="781"/>
    </location>
</feature>
<feature type="domain" description="DNA repair metallo-beta-lactamase" evidence="14">
    <location>
        <begin position="340"/>
        <end position="429"/>
    </location>
</feature>
<comment type="subcellular location">
    <subcellularLocation>
        <location evidence="1">Nucleus</location>
    </subcellularLocation>
</comment>
<dbReference type="InterPro" id="IPR036866">
    <property type="entry name" value="RibonucZ/Hydroxyglut_hydro"/>
</dbReference>
<keyword evidence="7" id="KW-0269">Exonuclease</keyword>
<keyword evidence="4" id="KW-0255">Endonuclease</keyword>
<evidence type="ECO:0000256" key="2">
    <source>
        <dbReference type="ARBA" id="ARBA00010304"/>
    </source>
</evidence>
<evidence type="ECO:0000256" key="11">
    <source>
        <dbReference type="ARBA" id="ARBA00039759"/>
    </source>
</evidence>
<dbReference type="Pfam" id="PF07522">
    <property type="entry name" value="DRMBL"/>
    <property type="match status" value="1"/>
</dbReference>
<keyword evidence="6" id="KW-0378">Hydrolase</keyword>
<gene>
    <name evidence="15" type="ORF">DFH05DRAFT_1478656</name>
</gene>
<evidence type="ECO:0000259" key="14">
    <source>
        <dbReference type="Pfam" id="PF07522"/>
    </source>
</evidence>
<dbReference type="GO" id="GO:0006303">
    <property type="term" value="P:double-strand break repair via nonhomologous end joining"/>
    <property type="evidence" value="ECO:0007669"/>
    <property type="project" value="TreeGrafter"/>
</dbReference>
<keyword evidence="10" id="KW-0539">Nucleus</keyword>
<feature type="region of interest" description="Disordered" evidence="13">
    <location>
        <begin position="887"/>
        <end position="925"/>
    </location>
</feature>
<keyword evidence="8" id="KW-0233">DNA recombination</keyword>
<evidence type="ECO:0000256" key="9">
    <source>
        <dbReference type="ARBA" id="ARBA00023204"/>
    </source>
</evidence>
<feature type="region of interest" description="Disordered" evidence="13">
    <location>
        <begin position="930"/>
        <end position="949"/>
    </location>
</feature>
<evidence type="ECO:0000256" key="1">
    <source>
        <dbReference type="ARBA" id="ARBA00004123"/>
    </source>
</evidence>
<dbReference type="GO" id="GO:0000723">
    <property type="term" value="P:telomere maintenance"/>
    <property type="evidence" value="ECO:0007669"/>
    <property type="project" value="TreeGrafter"/>
</dbReference>
<feature type="region of interest" description="Disordered" evidence="13">
    <location>
        <begin position="669"/>
        <end position="730"/>
    </location>
</feature>
<keyword evidence="16" id="KW-1185">Reference proteome</keyword>
<dbReference type="GO" id="GO:0006310">
    <property type="term" value="P:DNA recombination"/>
    <property type="evidence" value="ECO:0007669"/>
    <property type="project" value="UniProtKB-KW"/>
</dbReference>
<keyword evidence="5" id="KW-0227">DNA damage</keyword>
<dbReference type="GO" id="GO:0005634">
    <property type="term" value="C:nucleus"/>
    <property type="evidence" value="ECO:0007669"/>
    <property type="project" value="UniProtKB-SubCell"/>
</dbReference>
<evidence type="ECO:0000256" key="5">
    <source>
        <dbReference type="ARBA" id="ARBA00022763"/>
    </source>
</evidence>
<keyword evidence="9" id="KW-0234">DNA repair</keyword>
<evidence type="ECO:0000256" key="4">
    <source>
        <dbReference type="ARBA" id="ARBA00022759"/>
    </source>
</evidence>
<keyword evidence="3" id="KW-0540">Nuclease</keyword>
<dbReference type="GO" id="GO:0003684">
    <property type="term" value="F:damaged DNA binding"/>
    <property type="evidence" value="ECO:0007669"/>
    <property type="project" value="TreeGrafter"/>
</dbReference>
<feature type="region of interest" description="Disordered" evidence="13">
    <location>
        <begin position="579"/>
        <end position="621"/>
    </location>
</feature>
<evidence type="ECO:0000256" key="7">
    <source>
        <dbReference type="ARBA" id="ARBA00022839"/>
    </source>
</evidence>
<proteinExistence type="inferred from homology"/>
<comment type="caution">
    <text evidence="15">The sequence shown here is derived from an EMBL/GenBank/DDBJ whole genome shotgun (WGS) entry which is preliminary data.</text>
</comment>
<dbReference type="PANTHER" id="PTHR23240">
    <property type="entry name" value="DNA CROSS-LINK REPAIR PROTEIN PSO2/SNM1-RELATED"/>
    <property type="match status" value="1"/>
</dbReference>
<sequence>MPPGSPFNSFALPYPIRVDCFSTISPSASEPHNAALHLLSHTHSDHIVGLQAKSFSQSVVCSASAKEMLLRHEVYKERALHEEEYRAEHNHTFRHLKVDPYLGANGEIVVHGAKDLLKVLPMNTPTEVELDGDKKVTITLFDANHCPGAVMFLIEGAEGAILHTGDFRAEPWFLNSLKHNPYLQPYLALSDGVIPSDGNGIVKTLEAIYLDTACVMQTHEVPSKDDATTGLISLLKLYPPSTYFFINAWTWGYEDILKAIARAFNSKIHLDDYKYRVHSLLSSDPLLQTLGTTDPDETRFHACERFARCHHVNVDREGNCINDDDDLSSEDTFDAANRILLRETANNAWHSTRTSGRARKVPKKSVVYINPVSSMTPERWVEYQATTKKKLISGSLVRSLLVPLSRHSPLPELQAFVSLFRPKRIIPNTLDPSLKNLDWAGIDRVFQSCCSKPQSAGSRYSIPPAPIAEDLLFLEVAHECKVGSIQPHPNDEEDDVAVKNIVADATNDADLEARVMAKKWLVGPGYGVEPSVLKGRNGRRVDVLRSWLGLRKWDDSQFSEPSSSPLRLEVSSDVAKRKRGAEGFNRLQSGGHKNHRIIRRDVRNRSSSDNEFDSADDEDDHARTAHKLFASSDSGRDHDTQAHWERSSFSFNLSDEEDAAEVEASLTPKAANKDGLQSGQKFNLSMGRMTPKSSPVKEIAPRLARPHISPAAINFRTTTPKTKKGASGPVPFALTQSPLIAQARSLYFSPSSPAVSPSPVRKSIRHPQTPRKQGSRPKKPTTRQTLDSPIHLISSSPSSKSRSQNLKASSLNRLKRRYSGTKNERFSSPPLSSPLRARERASGPFEMIDLSLIEERPAKRYKAVTSSEVHTDRSRKEVNDISQAVRNPKAQLASSAISARSPARKSDQLGRASSALNSPQARLQKSLRMSVTSPAVVTNKRISPRPRRKSCTRIVRSSPHRTKSELLDIQLRVARKTALALSPNIASAFEAKYAKVEQRRDHARLKETNAVEYAFAEVKYNKRRIEEFDRKIRGNATWTRQDDEVDWERSRMLQRRATEDMRQGRKPTFPRLDCVKGVNNDDL</sequence>
<dbReference type="AlphaFoldDB" id="A0A9W8P5B9"/>
<protein>
    <recommendedName>
        <fullName evidence="11">Protein artemis</fullName>
    </recommendedName>
    <alternativeName>
        <fullName evidence="12">DNA cross-link repair 1C protein</fullName>
    </alternativeName>
</protein>
<evidence type="ECO:0000256" key="8">
    <source>
        <dbReference type="ARBA" id="ARBA00023172"/>
    </source>
</evidence>
<evidence type="ECO:0000256" key="3">
    <source>
        <dbReference type="ARBA" id="ARBA00022722"/>
    </source>
</evidence>
<dbReference type="GO" id="GO:0036297">
    <property type="term" value="P:interstrand cross-link repair"/>
    <property type="evidence" value="ECO:0007669"/>
    <property type="project" value="TreeGrafter"/>
</dbReference>
<dbReference type="PANTHER" id="PTHR23240:SF8">
    <property type="entry name" value="PROTEIN ARTEMIS"/>
    <property type="match status" value="1"/>
</dbReference>
<evidence type="ECO:0000256" key="10">
    <source>
        <dbReference type="ARBA" id="ARBA00023242"/>
    </source>
</evidence>
<feature type="compositionally biased region" description="Low complexity" evidence="13">
    <location>
        <begin position="750"/>
        <end position="760"/>
    </location>
</feature>
<evidence type="ECO:0000313" key="16">
    <source>
        <dbReference type="Proteomes" id="UP001142393"/>
    </source>
</evidence>
<feature type="compositionally biased region" description="Low complexity" evidence="13">
    <location>
        <begin position="794"/>
        <end position="803"/>
    </location>
</feature>
<evidence type="ECO:0000313" key="15">
    <source>
        <dbReference type="EMBL" id="KAJ3747142.1"/>
    </source>
</evidence>
<dbReference type="InterPro" id="IPR011084">
    <property type="entry name" value="DRMBL"/>
</dbReference>
<name>A0A9W8P5B9_9AGAR</name>
<dbReference type="GO" id="GO:0035312">
    <property type="term" value="F:5'-3' DNA exonuclease activity"/>
    <property type="evidence" value="ECO:0007669"/>
    <property type="project" value="TreeGrafter"/>
</dbReference>
<dbReference type="Gene3D" id="3.60.15.10">
    <property type="entry name" value="Ribonuclease Z/Hydroxyacylglutathione hydrolase-like"/>
    <property type="match status" value="1"/>
</dbReference>